<dbReference type="RefSeq" id="WP_115025984.1">
    <property type="nucleotide sequence ID" value="NZ_UGHZ01000001.1"/>
</dbReference>
<proteinExistence type="predicted"/>
<dbReference type="Pfam" id="PF21862">
    <property type="entry name" value="CiaD"/>
    <property type="match status" value="1"/>
</dbReference>
<dbReference type="InterPro" id="IPR054057">
    <property type="entry name" value="CiaD_C"/>
</dbReference>
<dbReference type="EMBL" id="UGHZ01000001">
    <property type="protein sequence ID" value="STP09253.1"/>
    <property type="molecule type" value="Genomic_DNA"/>
</dbReference>
<sequence>MELKDLILETINELSHPSLTQDSQAKPIELAETFHTFDSPFTPPIAENSTTEIPHSMHKSAESLKEECEFLEGLQKRLLVLFEGLKAEHNQNIESTLRITTHFLEYQLNVIQERLELLKK</sequence>
<gene>
    <name evidence="2" type="ORF">NCTC12221_00692</name>
</gene>
<reference evidence="2 3" key="1">
    <citation type="submission" date="2018-06" db="EMBL/GenBank/DDBJ databases">
        <authorList>
            <consortium name="Pathogen Informatics"/>
            <person name="Doyle S."/>
        </authorList>
    </citation>
    <scope>NUCLEOTIDE SEQUENCE [LARGE SCALE GENOMIC DNA]</scope>
    <source>
        <strain evidence="2 3">NCTC12221</strain>
    </source>
</reference>
<evidence type="ECO:0000259" key="1">
    <source>
        <dbReference type="Pfam" id="PF21862"/>
    </source>
</evidence>
<evidence type="ECO:0000313" key="2">
    <source>
        <dbReference type="EMBL" id="STP09253.1"/>
    </source>
</evidence>
<organism evidence="2 3">
    <name type="scientific">Helicobacter cinaedi</name>
    <dbReference type="NCBI Taxonomy" id="213"/>
    <lineage>
        <taxon>Bacteria</taxon>
        <taxon>Pseudomonadati</taxon>
        <taxon>Campylobacterota</taxon>
        <taxon>Epsilonproteobacteria</taxon>
        <taxon>Campylobacterales</taxon>
        <taxon>Helicobacteraceae</taxon>
        <taxon>Helicobacter</taxon>
    </lineage>
</organism>
<protein>
    <recommendedName>
        <fullName evidence="1">Campylobacter invasion antigen D C-terminal domain-containing protein</fullName>
    </recommendedName>
</protein>
<dbReference type="Proteomes" id="UP000255335">
    <property type="component" value="Unassembled WGS sequence"/>
</dbReference>
<evidence type="ECO:0000313" key="3">
    <source>
        <dbReference type="Proteomes" id="UP000255335"/>
    </source>
</evidence>
<feature type="domain" description="Campylobacter invasion antigen D C-terminal" evidence="1">
    <location>
        <begin position="65"/>
        <end position="116"/>
    </location>
</feature>
<dbReference type="AlphaFoldDB" id="A0A377JNU8"/>
<name>A0A377JNU8_9HELI</name>
<accession>A0A377JNU8</accession>